<keyword evidence="5" id="KW-1185">Reference proteome</keyword>
<evidence type="ECO:0000259" key="2">
    <source>
        <dbReference type="PROSITE" id="PS50021"/>
    </source>
</evidence>
<dbReference type="InterPro" id="IPR050540">
    <property type="entry name" value="F-actin_Monoox_Mical"/>
</dbReference>
<comment type="caution">
    <text evidence="4">The sequence shown here is derived from an EMBL/GenBank/DDBJ whole genome shotgun (WGS) entry which is preliminary data.</text>
</comment>
<dbReference type="Proteomes" id="UP000276133">
    <property type="component" value="Unassembled WGS sequence"/>
</dbReference>
<proteinExistence type="predicted"/>
<dbReference type="PROSITE" id="PS50021">
    <property type="entry name" value="CH"/>
    <property type="match status" value="1"/>
</dbReference>
<dbReference type="EMBL" id="REGN01004545">
    <property type="protein sequence ID" value="RNA17053.1"/>
    <property type="molecule type" value="Genomic_DNA"/>
</dbReference>
<feature type="compositionally biased region" description="Polar residues" evidence="1">
    <location>
        <begin position="291"/>
        <end position="302"/>
    </location>
</feature>
<organism evidence="4 5">
    <name type="scientific">Brachionus plicatilis</name>
    <name type="common">Marine rotifer</name>
    <name type="synonym">Brachionus muelleri</name>
    <dbReference type="NCBI Taxonomy" id="10195"/>
    <lineage>
        <taxon>Eukaryota</taxon>
        <taxon>Metazoa</taxon>
        <taxon>Spiralia</taxon>
        <taxon>Gnathifera</taxon>
        <taxon>Rotifera</taxon>
        <taxon>Eurotatoria</taxon>
        <taxon>Monogononta</taxon>
        <taxon>Pseudotrocha</taxon>
        <taxon>Ploima</taxon>
        <taxon>Brachionidae</taxon>
        <taxon>Brachionus</taxon>
    </lineage>
</organism>
<dbReference type="OrthoDB" id="5972258at2759"/>
<evidence type="ECO:0000259" key="3">
    <source>
        <dbReference type="PROSITE" id="PS51840"/>
    </source>
</evidence>
<dbReference type="PANTHER" id="PTHR23167:SF46">
    <property type="entry name" value="EPS15 HOMOLOGY DOMAIN CONTAINING PROTEIN-BINDING PROTEIN 1, ISOFORM F"/>
    <property type="match status" value="1"/>
</dbReference>
<dbReference type="SUPFAM" id="SSF47576">
    <property type="entry name" value="Calponin-homology domain, CH-domain"/>
    <property type="match status" value="1"/>
</dbReference>
<dbReference type="PANTHER" id="PTHR23167">
    <property type="entry name" value="CALPONIN HOMOLOGY DOMAIN-CONTAINING PROTEIN DDB_G0272472-RELATED"/>
    <property type="match status" value="1"/>
</dbReference>
<protein>
    <submittedName>
        <fullName evidence="4">EH domain-binding 1 isoform X1</fullName>
    </submittedName>
</protein>
<dbReference type="InterPro" id="IPR036872">
    <property type="entry name" value="CH_dom_sf"/>
</dbReference>
<dbReference type="Gene3D" id="1.10.418.10">
    <property type="entry name" value="Calponin-like domain"/>
    <property type="match status" value="1"/>
</dbReference>
<reference evidence="4 5" key="1">
    <citation type="journal article" date="2018" name="Sci. Rep.">
        <title>Genomic signatures of local adaptation to the degree of environmental predictability in rotifers.</title>
        <authorList>
            <person name="Franch-Gras L."/>
            <person name="Hahn C."/>
            <person name="Garcia-Roger E.M."/>
            <person name="Carmona M.J."/>
            <person name="Serra M."/>
            <person name="Gomez A."/>
        </authorList>
    </citation>
    <scope>NUCLEOTIDE SEQUENCE [LARGE SCALE GENOMIC DNA]</scope>
    <source>
        <strain evidence="4">HYR1</strain>
    </source>
</reference>
<evidence type="ECO:0000313" key="5">
    <source>
        <dbReference type="Proteomes" id="UP000276133"/>
    </source>
</evidence>
<feature type="region of interest" description="Disordered" evidence="1">
    <location>
        <begin position="291"/>
        <end position="321"/>
    </location>
</feature>
<dbReference type="InterPro" id="IPR001715">
    <property type="entry name" value="CH_dom"/>
</dbReference>
<dbReference type="PROSITE" id="PS51840">
    <property type="entry name" value="C2_NT"/>
    <property type="match status" value="1"/>
</dbReference>
<evidence type="ECO:0000256" key="1">
    <source>
        <dbReference type="SAM" id="MobiDB-lite"/>
    </source>
</evidence>
<dbReference type="Pfam" id="PF10358">
    <property type="entry name" value="NT-C2"/>
    <property type="match status" value="1"/>
</dbReference>
<dbReference type="InterPro" id="IPR019448">
    <property type="entry name" value="NT-C2"/>
</dbReference>
<gene>
    <name evidence="4" type="ORF">BpHYR1_052806</name>
</gene>
<accession>A0A3M7R0I0</accession>
<feature type="domain" description="Calponin-homology (CH)" evidence="2">
    <location>
        <begin position="389"/>
        <end position="444"/>
    </location>
</feature>
<dbReference type="STRING" id="10195.A0A3M7R0I0"/>
<dbReference type="AlphaFoldDB" id="A0A3M7R0I0"/>
<feature type="domain" description="C2 NT-type" evidence="3">
    <location>
        <begin position="8"/>
        <end position="161"/>
    </location>
</feature>
<name>A0A3M7R0I0_BRAPC</name>
<evidence type="ECO:0000313" key="4">
    <source>
        <dbReference type="EMBL" id="RNA17053.1"/>
    </source>
</evidence>
<sequence length="444" mass="50838">MPKVWRRLQRIGKKATKYKFTTFGHAVSINCVSKWQPNQVCIIWAHRNRKYQSRYSKWEPGLTNVYEGTVEWDGLVDQLEFDVTLYRAINETDYEEKEWTLMIKSDNADGKKRLLATGKFNLEKYASMEPFHQTEVQNFALKPASSKIKSVTVSFQIGCQFIKEGKATDEDMISIASYMSTASTATNTCSNILSEQKYDGQVLSSENNSKKNFHLRENNDILENEELDIDSYFDHNFSAKLDNIAYNFMESTANSTLTQASNTHQVIPHPIIKKSHSSQVKSSFSGSNLAKMTSLKNLTPSHSKQHIKISENSNKNESKELNPFLESNEPEEKDTHMISANPFEDEANEDSNQFFNDESSETTTIELDNNFNIKLSSKNNQTNENDTNNKTSKDLLDWCKEIIQCSKLLSHKMLSDLEVNDFTGSWTNGIAFCVIIHHFRPDLM</sequence>